<protein>
    <submittedName>
        <fullName evidence="1">(salmon louse) hypothetical protein</fullName>
    </submittedName>
</protein>
<dbReference type="Proteomes" id="UP000675881">
    <property type="component" value="Chromosome 13"/>
</dbReference>
<organism evidence="1 2">
    <name type="scientific">Lepeophtheirus salmonis</name>
    <name type="common">Salmon louse</name>
    <name type="synonym">Caligus salmonis</name>
    <dbReference type="NCBI Taxonomy" id="72036"/>
    <lineage>
        <taxon>Eukaryota</taxon>
        <taxon>Metazoa</taxon>
        <taxon>Ecdysozoa</taxon>
        <taxon>Arthropoda</taxon>
        <taxon>Crustacea</taxon>
        <taxon>Multicrustacea</taxon>
        <taxon>Hexanauplia</taxon>
        <taxon>Copepoda</taxon>
        <taxon>Siphonostomatoida</taxon>
        <taxon>Caligidae</taxon>
        <taxon>Lepeophtheirus</taxon>
    </lineage>
</organism>
<name>A0A7R8CHL9_LEPSM</name>
<keyword evidence="2" id="KW-1185">Reference proteome</keyword>
<proteinExistence type="predicted"/>
<sequence length="135" mass="15511">MPTIFPDFPAYSSVSPTPTRSTSLTTAKARVQSEIKQLELKIESSMKDDEISSFEEIKDKIDRTFLSEHTHDIYEGDIAIYFAISIHSVEEIWLGKVRYAVMINILLKLCFIRTCSIFFNLFAMNFVAECNNKID</sequence>
<accession>A0A7R8CHL9</accession>
<evidence type="ECO:0000313" key="1">
    <source>
        <dbReference type="EMBL" id="CAF2825171.1"/>
    </source>
</evidence>
<dbReference type="AlphaFoldDB" id="A0A7R8CHL9"/>
<dbReference type="EMBL" id="HG994592">
    <property type="protein sequence ID" value="CAF2825171.1"/>
    <property type="molecule type" value="Genomic_DNA"/>
</dbReference>
<reference evidence="1" key="1">
    <citation type="submission" date="2021-02" db="EMBL/GenBank/DDBJ databases">
        <authorList>
            <person name="Bekaert M."/>
        </authorList>
    </citation>
    <scope>NUCLEOTIDE SEQUENCE</scope>
    <source>
        <strain evidence="1">IoA-00</strain>
    </source>
</reference>
<evidence type="ECO:0000313" key="2">
    <source>
        <dbReference type="Proteomes" id="UP000675881"/>
    </source>
</evidence>
<gene>
    <name evidence="1" type="ORF">LSAA_4262</name>
</gene>